<keyword evidence="11 15" id="KW-0482">Metalloprotease</keyword>
<comment type="cofactor">
    <cofactor evidence="1">
        <name>Zn(2+)</name>
        <dbReference type="ChEBI" id="CHEBI:29105"/>
    </cofactor>
</comment>
<evidence type="ECO:0000313" key="15">
    <source>
        <dbReference type="EMBL" id="CUS44383.1"/>
    </source>
</evidence>
<evidence type="ECO:0000256" key="10">
    <source>
        <dbReference type="ARBA" id="ARBA00022989"/>
    </source>
</evidence>
<proteinExistence type="inferred from homology"/>
<evidence type="ECO:0000256" key="11">
    <source>
        <dbReference type="ARBA" id="ARBA00023049"/>
    </source>
</evidence>
<evidence type="ECO:0000256" key="2">
    <source>
        <dbReference type="ARBA" id="ARBA00004651"/>
    </source>
</evidence>
<keyword evidence="6 13" id="KW-0812">Transmembrane</keyword>
<dbReference type="GO" id="GO:0046872">
    <property type="term" value="F:metal ion binding"/>
    <property type="evidence" value="ECO:0007669"/>
    <property type="project" value="UniProtKB-KW"/>
</dbReference>
<feature type="transmembrane region" description="Helical" evidence="13">
    <location>
        <begin position="63"/>
        <end position="80"/>
    </location>
</feature>
<dbReference type="GO" id="GO:0006508">
    <property type="term" value="P:proteolysis"/>
    <property type="evidence" value="ECO:0007669"/>
    <property type="project" value="UniProtKB-KW"/>
</dbReference>
<comment type="subcellular location">
    <subcellularLocation>
        <location evidence="2">Cell membrane</location>
        <topology evidence="2">Multi-pass membrane protein</topology>
    </subcellularLocation>
</comment>
<dbReference type="CDD" id="cd06158">
    <property type="entry name" value="S2P-M50_like_1"/>
    <property type="match status" value="1"/>
</dbReference>
<gene>
    <name evidence="15" type="ORF">MGWOODY_Smn1353</name>
</gene>
<evidence type="ECO:0000256" key="12">
    <source>
        <dbReference type="ARBA" id="ARBA00023136"/>
    </source>
</evidence>
<evidence type="ECO:0000256" key="5">
    <source>
        <dbReference type="ARBA" id="ARBA00022670"/>
    </source>
</evidence>
<feature type="transmembrane region" description="Helical" evidence="13">
    <location>
        <begin position="184"/>
        <end position="203"/>
    </location>
</feature>
<evidence type="ECO:0000259" key="14">
    <source>
        <dbReference type="Pfam" id="PF02163"/>
    </source>
</evidence>
<dbReference type="InterPro" id="IPR008915">
    <property type="entry name" value="Peptidase_M50"/>
</dbReference>
<evidence type="ECO:0000256" key="4">
    <source>
        <dbReference type="ARBA" id="ARBA00022475"/>
    </source>
</evidence>
<keyword evidence="8" id="KW-0378">Hydrolase</keyword>
<dbReference type="AlphaFoldDB" id="A0A160TIX4"/>
<feature type="domain" description="Peptidase M50" evidence="14">
    <location>
        <begin position="144"/>
        <end position="195"/>
    </location>
</feature>
<evidence type="ECO:0000256" key="3">
    <source>
        <dbReference type="ARBA" id="ARBA00007931"/>
    </source>
</evidence>
<evidence type="ECO:0000256" key="8">
    <source>
        <dbReference type="ARBA" id="ARBA00022801"/>
    </source>
</evidence>
<dbReference type="InterPro" id="IPR052348">
    <property type="entry name" value="Metallopeptidase_M50B"/>
</dbReference>
<keyword evidence="4" id="KW-1003">Cell membrane</keyword>
<dbReference type="GO" id="GO:0008237">
    <property type="term" value="F:metallopeptidase activity"/>
    <property type="evidence" value="ECO:0007669"/>
    <property type="project" value="UniProtKB-KW"/>
</dbReference>
<sequence length="232" mass="24607">MRTMNITSILSSAAAWIIPLTIAIVLHEIAHGWVAYAFGDPTAKRLGRLSVNPVTHVDPVGTILLPLSLAIAHLPVFGWAKPVPVVASRLRNPRVHMMLVALAGPGMNFALALIGTIILAVFVAFWTGGTPTGASAFLFKNLINFVVINVFLAIFNLLPIPPFDGGHVVQGLLPRPLAARYARIGRYGFLLLLFLLVVLPMIAPNANVVARVIGPPADALIDLLLGSAGLAT</sequence>
<keyword evidence="5 15" id="KW-0645">Protease</keyword>
<dbReference type="PANTHER" id="PTHR35864">
    <property type="entry name" value="ZINC METALLOPROTEASE MJ0611-RELATED"/>
    <property type="match status" value="1"/>
</dbReference>
<keyword evidence="12 13" id="KW-0472">Membrane</keyword>
<evidence type="ECO:0000256" key="13">
    <source>
        <dbReference type="SAM" id="Phobius"/>
    </source>
</evidence>
<keyword evidence="7" id="KW-0479">Metal-binding</keyword>
<dbReference type="GO" id="GO:0005886">
    <property type="term" value="C:plasma membrane"/>
    <property type="evidence" value="ECO:0007669"/>
    <property type="project" value="UniProtKB-SubCell"/>
</dbReference>
<feature type="transmembrane region" description="Helical" evidence="13">
    <location>
        <begin position="142"/>
        <end position="163"/>
    </location>
</feature>
<keyword evidence="10 13" id="KW-1133">Transmembrane helix</keyword>
<evidence type="ECO:0000256" key="6">
    <source>
        <dbReference type="ARBA" id="ARBA00022692"/>
    </source>
</evidence>
<name>A0A160TIX4_9ZZZZ</name>
<evidence type="ECO:0000256" key="1">
    <source>
        <dbReference type="ARBA" id="ARBA00001947"/>
    </source>
</evidence>
<protein>
    <submittedName>
        <fullName evidence="15">FIG004556: membrane metalloprotease</fullName>
    </submittedName>
</protein>
<dbReference type="EMBL" id="CZQE01000143">
    <property type="protein sequence ID" value="CUS44383.1"/>
    <property type="molecule type" value="Genomic_DNA"/>
</dbReference>
<dbReference type="InterPro" id="IPR044537">
    <property type="entry name" value="Rip2-like"/>
</dbReference>
<evidence type="ECO:0000256" key="9">
    <source>
        <dbReference type="ARBA" id="ARBA00022833"/>
    </source>
</evidence>
<dbReference type="Pfam" id="PF02163">
    <property type="entry name" value="Peptidase_M50"/>
    <property type="match status" value="1"/>
</dbReference>
<accession>A0A160TIX4</accession>
<comment type="similarity">
    <text evidence="3">Belongs to the peptidase M50B family.</text>
</comment>
<keyword evidence="9" id="KW-0862">Zinc</keyword>
<feature type="transmembrane region" description="Helical" evidence="13">
    <location>
        <begin position="100"/>
        <end position="127"/>
    </location>
</feature>
<dbReference type="PANTHER" id="PTHR35864:SF1">
    <property type="entry name" value="ZINC METALLOPROTEASE YWHC-RELATED"/>
    <property type="match status" value="1"/>
</dbReference>
<evidence type="ECO:0000256" key="7">
    <source>
        <dbReference type="ARBA" id="ARBA00022723"/>
    </source>
</evidence>
<reference evidence="15" key="1">
    <citation type="submission" date="2015-10" db="EMBL/GenBank/DDBJ databases">
        <authorList>
            <person name="Gilbert D.G."/>
        </authorList>
    </citation>
    <scope>NUCLEOTIDE SEQUENCE</scope>
</reference>
<organism evidence="15">
    <name type="scientific">hydrothermal vent metagenome</name>
    <dbReference type="NCBI Taxonomy" id="652676"/>
    <lineage>
        <taxon>unclassified sequences</taxon>
        <taxon>metagenomes</taxon>
        <taxon>ecological metagenomes</taxon>
    </lineage>
</organism>